<evidence type="ECO:0000256" key="3">
    <source>
        <dbReference type="ARBA" id="ARBA00004857"/>
    </source>
</evidence>
<accession>A0A934NDD6</accession>
<dbReference type="GO" id="GO:0004801">
    <property type="term" value="F:transaldolase activity"/>
    <property type="evidence" value="ECO:0007669"/>
    <property type="project" value="UniProtKB-UniRule"/>
</dbReference>
<dbReference type="NCBIfam" id="NF002881">
    <property type="entry name" value="PRK03343.1"/>
    <property type="match status" value="1"/>
</dbReference>
<gene>
    <name evidence="11 12" type="primary">tal</name>
    <name evidence="12" type="ORF">JF888_14965</name>
</gene>
<keyword evidence="6 11" id="KW-0963">Cytoplasm</keyword>
<dbReference type="Proteomes" id="UP000620075">
    <property type="component" value="Unassembled WGS sequence"/>
</dbReference>
<dbReference type="GO" id="GO:0006098">
    <property type="term" value="P:pentose-phosphate shunt"/>
    <property type="evidence" value="ECO:0007669"/>
    <property type="project" value="UniProtKB-UniRule"/>
</dbReference>
<comment type="similarity">
    <text evidence="4 11">Belongs to the transaldolase family. Type 2 subfamily.</text>
</comment>
<dbReference type="NCBIfam" id="TIGR00876">
    <property type="entry name" value="tal_mycobact"/>
    <property type="match status" value="1"/>
</dbReference>
<dbReference type="PROSITE" id="PS00958">
    <property type="entry name" value="TRANSALDOLASE_2"/>
    <property type="match status" value="1"/>
</dbReference>
<dbReference type="EMBL" id="JAEKNQ010000058">
    <property type="protein sequence ID" value="MBJ7604461.1"/>
    <property type="molecule type" value="Genomic_DNA"/>
</dbReference>
<dbReference type="AlphaFoldDB" id="A0A934NDD6"/>
<dbReference type="PANTHER" id="PTHR10683">
    <property type="entry name" value="TRANSALDOLASE"/>
    <property type="match status" value="1"/>
</dbReference>
<dbReference type="InterPro" id="IPR001585">
    <property type="entry name" value="TAL/FSA"/>
</dbReference>
<comment type="pathway">
    <text evidence="3 11">Carbohydrate degradation; pentose phosphate pathway; D-glyceraldehyde 3-phosphate and beta-D-fructose 6-phosphate from D-ribose 5-phosphate and D-xylulose 5-phosphate (non-oxidative stage): step 2/3.</text>
</comment>
<dbReference type="HAMAP" id="MF_00493">
    <property type="entry name" value="Transaldolase_2"/>
    <property type="match status" value="1"/>
</dbReference>
<evidence type="ECO:0000313" key="12">
    <source>
        <dbReference type="EMBL" id="MBJ7604461.1"/>
    </source>
</evidence>
<comment type="catalytic activity">
    <reaction evidence="10 11">
        <text>D-sedoheptulose 7-phosphate + D-glyceraldehyde 3-phosphate = D-erythrose 4-phosphate + beta-D-fructose 6-phosphate</text>
        <dbReference type="Rhea" id="RHEA:17053"/>
        <dbReference type="ChEBI" id="CHEBI:16897"/>
        <dbReference type="ChEBI" id="CHEBI:57483"/>
        <dbReference type="ChEBI" id="CHEBI:57634"/>
        <dbReference type="ChEBI" id="CHEBI:59776"/>
        <dbReference type="EC" id="2.2.1.2"/>
    </reaction>
</comment>
<feature type="active site" description="Schiff-base intermediate with substrate" evidence="11">
    <location>
        <position position="170"/>
    </location>
</feature>
<keyword evidence="9 11" id="KW-0704">Schiff base</keyword>
<evidence type="ECO:0000256" key="5">
    <source>
        <dbReference type="ARBA" id="ARBA00013151"/>
    </source>
</evidence>
<dbReference type="RefSeq" id="WP_338182150.1">
    <property type="nucleotide sequence ID" value="NZ_JAEKNQ010000058.1"/>
</dbReference>
<evidence type="ECO:0000256" key="11">
    <source>
        <dbReference type="HAMAP-Rule" id="MF_00493"/>
    </source>
</evidence>
<keyword evidence="7 11" id="KW-0808">Transferase</keyword>
<dbReference type="InterPro" id="IPR004732">
    <property type="entry name" value="Transaldolase_2"/>
</dbReference>
<evidence type="ECO:0000313" key="13">
    <source>
        <dbReference type="Proteomes" id="UP000620075"/>
    </source>
</evidence>
<evidence type="ECO:0000256" key="8">
    <source>
        <dbReference type="ARBA" id="ARBA00023126"/>
    </source>
</evidence>
<evidence type="ECO:0000256" key="6">
    <source>
        <dbReference type="ARBA" id="ARBA00022490"/>
    </source>
</evidence>
<comment type="function">
    <text evidence="1 11">Transaldolase is important for the balance of metabolites in the pentose-phosphate pathway.</text>
</comment>
<dbReference type="Gene3D" id="3.20.20.70">
    <property type="entry name" value="Aldolase class I"/>
    <property type="match status" value="1"/>
</dbReference>
<evidence type="ECO:0000256" key="1">
    <source>
        <dbReference type="ARBA" id="ARBA00003518"/>
    </source>
</evidence>
<comment type="subcellular location">
    <subcellularLocation>
        <location evidence="2 11">Cytoplasm</location>
    </subcellularLocation>
</comment>
<evidence type="ECO:0000256" key="9">
    <source>
        <dbReference type="ARBA" id="ARBA00023270"/>
    </source>
</evidence>
<dbReference type="GO" id="GO:0005975">
    <property type="term" value="P:carbohydrate metabolic process"/>
    <property type="evidence" value="ECO:0007669"/>
    <property type="project" value="InterPro"/>
</dbReference>
<dbReference type="Pfam" id="PF00923">
    <property type="entry name" value="TAL_FSA"/>
    <property type="match status" value="1"/>
</dbReference>
<dbReference type="EC" id="2.2.1.2" evidence="5 11"/>
<dbReference type="CDD" id="cd00955">
    <property type="entry name" value="Transaldolase_like"/>
    <property type="match status" value="1"/>
</dbReference>
<evidence type="ECO:0000256" key="7">
    <source>
        <dbReference type="ARBA" id="ARBA00022679"/>
    </source>
</evidence>
<comment type="caution">
    <text evidence="12">The sequence shown here is derived from an EMBL/GenBank/DDBJ whole genome shotgun (WGS) entry which is preliminary data.</text>
</comment>
<name>A0A934NDD6_9BACT</name>
<dbReference type="InterPro" id="IPR018225">
    <property type="entry name" value="Transaldolase_AS"/>
</dbReference>
<organism evidence="12 13">
    <name type="scientific">Candidatus Dormiibacter inghamiae</name>
    <dbReference type="NCBI Taxonomy" id="3127013"/>
    <lineage>
        <taxon>Bacteria</taxon>
        <taxon>Bacillati</taxon>
        <taxon>Candidatus Dormiibacterota</taxon>
        <taxon>Candidatus Dormibacteria</taxon>
        <taxon>Candidatus Dormibacterales</taxon>
        <taxon>Candidatus Dormibacteraceae</taxon>
        <taxon>Candidatus Dormiibacter</taxon>
    </lineage>
</organism>
<protein>
    <recommendedName>
        <fullName evidence="5 11">Transaldolase</fullName>
        <ecNumber evidence="5 11">2.2.1.2</ecNumber>
    </recommendedName>
</protein>
<dbReference type="InterPro" id="IPR013785">
    <property type="entry name" value="Aldolase_TIM"/>
</dbReference>
<dbReference type="PANTHER" id="PTHR10683:SF31">
    <property type="entry name" value="TRANSALDOLASE"/>
    <property type="match status" value="1"/>
</dbReference>
<dbReference type="GO" id="GO:0005737">
    <property type="term" value="C:cytoplasm"/>
    <property type="evidence" value="ECO:0007669"/>
    <property type="project" value="UniProtKB-SubCell"/>
</dbReference>
<evidence type="ECO:0000256" key="2">
    <source>
        <dbReference type="ARBA" id="ARBA00004496"/>
    </source>
</evidence>
<proteinExistence type="inferred from homology"/>
<evidence type="ECO:0000256" key="10">
    <source>
        <dbReference type="ARBA" id="ARBA00048810"/>
    </source>
</evidence>
<keyword evidence="8 11" id="KW-0570">Pentose shunt</keyword>
<reference evidence="12 13" key="1">
    <citation type="submission" date="2020-10" db="EMBL/GenBank/DDBJ databases">
        <title>Ca. Dormibacterota MAGs.</title>
        <authorList>
            <person name="Montgomery K."/>
        </authorList>
    </citation>
    <scope>NUCLEOTIDE SEQUENCE [LARGE SCALE GENOMIC DNA]</scope>
    <source>
        <strain evidence="12">SC8811_S16_3</strain>
    </source>
</reference>
<dbReference type="PIRSF" id="PIRSF036915">
    <property type="entry name" value="Trnald_Bac_Plnt"/>
    <property type="match status" value="1"/>
</dbReference>
<evidence type="ECO:0000256" key="4">
    <source>
        <dbReference type="ARBA" id="ARBA00008426"/>
    </source>
</evidence>
<sequence length="415" mass="45281">MDEVLRLHRDGRADPPGLQLNKNWGQRVTRSQNPLLELRAWGQSPWCDQLSRQLLSSGQLANLVSRQGIVGLTSNPTIFQKALAEGDWYDADIRATAASGMGTKAIYEQLAVHDIQAVADLLEPVYLKTDRRDGYVSLEVSPHLAYNAEESVAEARRLWAAVDRPNLMIKIPGTRPGLWAIRMLLAQGVNVNVTLVFGLERYRQVLGAHAAGLWGALENGHDLPGIASVASFFLSRVDTLVDRLLDFKAGIATDPGERVRLLGLRGKAAIANARAARRIWERWLEADSMPALLSAGARPQRLLWASTGTKNPAYRDVLYVEELIGPATVTTLPLETIAAFAQHGQIRGTTLTEESAVADSARTLEALAKARIKMESVAEELESAGVKLFTDSFAQLLDGVEAKAQAVSVRGSARR</sequence>
<dbReference type="SUPFAM" id="SSF51569">
    <property type="entry name" value="Aldolase"/>
    <property type="match status" value="1"/>
</dbReference>